<proteinExistence type="predicted"/>
<accession>A0A2P7NY38</accession>
<organism evidence="1 2">
    <name type="scientific">Nitrosomonas supralitoralis</name>
    <dbReference type="NCBI Taxonomy" id="2116706"/>
    <lineage>
        <taxon>Bacteria</taxon>
        <taxon>Pseudomonadati</taxon>
        <taxon>Pseudomonadota</taxon>
        <taxon>Betaproteobacteria</taxon>
        <taxon>Nitrosomonadales</taxon>
        <taxon>Nitrosomonadaceae</taxon>
        <taxon>Nitrosomonas</taxon>
    </lineage>
</organism>
<reference evidence="1 2" key="1">
    <citation type="submission" date="2018-03" db="EMBL/GenBank/DDBJ databases">
        <title>Draft genome of Nitrosomonas supralitoralis APG5.</title>
        <authorList>
            <person name="Urakawa H."/>
            <person name="Lopez J.V."/>
        </authorList>
    </citation>
    <scope>NUCLEOTIDE SEQUENCE [LARGE SCALE GENOMIC DNA]</scope>
    <source>
        <strain evidence="1 2">APG5</strain>
    </source>
</reference>
<dbReference type="EMBL" id="PXXU01000006">
    <property type="protein sequence ID" value="PSJ18357.1"/>
    <property type="molecule type" value="Genomic_DNA"/>
</dbReference>
<gene>
    <name evidence="1" type="ORF">C7H79_03010</name>
</gene>
<comment type="caution">
    <text evidence="1">The sequence shown here is derived from an EMBL/GenBank/DDBJ whole genome shotgun (WGS) entry which is preliminary data.</text>
</comment>
<dbReference type="AlphaFoldDB" id="A0A2P7NY38"/>
<evidence type="ECO:0000313" key="2">
    <source>
        <dbReference type="Proteomes" id="UP000241912"/>
    </source>
</evidence>
<sequence length="65" mass="7606">MGKCFFFALYLAAVFQQLMKMRVSMKHFYSNALSPAIVLQQLPTGEYWKTIKRQMSCLTHESRAK</sequence>
<protein>
    <submittedName>
        <fullName evidence="1">Uncharacterized protein</fullName>
    </submittedName>
</protein>
<evidence type="ECO:0000313" key="1">
    <source>
        <dbReference type="EMBL" id="PSJ18357.1"/>
    </source>
</evidence>
<keyword evidence="2" id="KW-1185">Reference proteome</keyword>
<name>A0A2P7NY38_9PROT</name>
<dbReference type="Proteomes" id="UP000241912">
    <property type="component" value="Unassembled WGS sequence"/>
</dbReference>